<dbReference type="Pfam" id="PF00300">
    <property type="entry name" value="His_Phos_1"/>
    <property type="match status" value="1"/>
</dbReference>
<dbReference type="PANTHER" id="PTHR46517">
    <property type="entry name" value="FRUCTOSE-2,6-BISPHOSPHATASE TIGAR"/>
    <property type="match status" value="1"/>
</dbReference>
<dbReference type="InterPro" id="IPR029033">
    <property type="entry name" value="His_PPase_superfam"/>
</dbReference>
<dbReference type="EC" id="3.1.3.-" evidence="2"/>
<dbReference type="Gene3D" id="3.40.50.1240">
    <property type="entry name" value="Phosphoglycerate mutase-like"/>
    <property type="match status" value="1"/>
</dbReference>
<name>A0ABU8F1P9_9BACI</name>
<sequence length="199" mass="23387">MADAFTITLIRHLPTQGNQEKKYIGWSDEPILAGMKTKILSQEIKQVVGSDLLRCRQTAKQLFKEIPYIVNEKLRECSFGDWEEKTYNKLKEDSLYQAWLNSPRQLAPPNGESLEKMEERVLEGFYHVVNEFENPVIITHGGPIRFLLTKFTSDEKSFWEWKVPHGCNYELRWVDKKDVLEGQRCTSFSVEHLMENERM</sequence>
<dbReference type="SUPFAM" id="SSF53254">
    <property type="entry name" value="Phosphoglycerate mutase-like"/>
    <property type="match status" value="1"/>
</dbReference>
<dbReference type="InterPro" id="IPR051695">
    <property type="entry name" value="Phosphoglycerate_Mutase"/>
</dbReference>
<accession>A0ABU8F1P9</accession>
<organism evidence="2 3">
    <name type="scientific">Psychrobacillus mangrovi</name>
    <dbReference type="NCBI Taxonomy" id="3117745"/>
    <lineage>
        <taxon>Bacteria</taxon>
        <taxon>Bacillati</taxon>
        <taxon>Bacillota</taxon>
        <taxon>Bacilli</taxon>
        <taxon>Bacillales</taxon>
        <taxon>Bacillaceae</taxon>
        <taxon>Psychrobacillus</taxon>
    </lineage>
</organism>
<comment type="caution">
    <text evidence="2">The sequence shown here is derived from an EMBL/GenBank/DDBJ whole genome shotgun (WGS) entry which is preliminary data.</text>
</comment>
<dbReference type="Proteomes" id="UP001364890">
    <property type="component" value="Unassembled WGS sequence"/>
</dbReference>
<proteinExistence type="predicted"/>
<evidence type="ECO:0000313" key="2">
    <source>
        <dbReference type="EMBL" id="MEI4768937.1"/>
    </source>
</evidence>
<dbReference type="RefSeq" id="WP_336496487.1">
    <property type="nucleotide sequence ID" value="NZ_JBAWSY010000002.1"/>
</dbReference>
<dbReference type="SMART" id="SM00855">
    <property type="entry name" value="PGAM"/>
    <property type="match status" value="1"/>
</dbReference>
<gene>
    <name evidence="2" type="ORF">WAX74_04590</name>
</gene>
<reference evidence="2 3" key="1">
    <citation type="submission" date="2024-01" db="EMBL/GenBank/DDBJ databases">
        <title>Seven novel Bacillus-like species.</title>
        <authorList>
            <person name="Liu G."/>
        </authorList>
    </citation>
    <scope>NUCLEOTIDE SEQUENCE [LARGE SCALE GENOMIC DNA]</scope>
    <source>
        <strain evidence="2 3">FJAT-51614</strain>
    </source>
</reference>
<keyword evidence="1 2" id="KW-0378">Hydrolase</keyword>
<dbReference type="EMBL" id="JBAWSY010000002">
    <property type="protein sequence ID" value="MEI4768937.1"/>
    <property type="molecule type" value="Genomic_DNA"/>
</dbReference>
<evidence type="ECO:0000313" key="3">
    <source>
        <dbReference type="Proteomes" id="UP001364890"/>
    </source>
</evidence>
<dbReference type="InterPro" id="IPR013078">
    <property type="entry name" value="His_Pase_superF_clade-1"/>
</dbReference>
<keyword evidence="3" id="KW-1185">Reference proteome</keyword>
<dbReference type="PANTHER" id="PTHR46517:SF1">
    <property type="entry name" value="FRUCTOSE-2,6-BISPHOSPHATASE TIGAR"/>
    <property type="match status" value="1"/>
</dbReference>
<evidence type="ECO:0000256" key="1">
    <source>
        <dbReference type="ARBA" id="ARBA00022801"/>
    </source>
</evidence>
<dbReference type="CDD" id="cd07067">
    <property type="entry name" value="HP_PGM_like"/>
    <property type="match status" value="1"/>
</dbReference>
<dbReference type="GO" id="GO:0016787">
    <property type="term" value="F:hydrolase activity"/>
    <property type="evidence" value="ECO:0007669"/>
    <property type="project" value="UniProtKB-KW"/>
</dbReference>
<protein>
    <submittedName>
        <fullName evidence="2">Histidine phosphatase family protein</fullName>
        <ecNumber evidence="2">3.1.3.-</ecNumber>
    </submittedName>
</protein>